<keyword evidence="4" id="KW-0997">Cell inner membrane</keyword>
<dbReference type="InterPro" id="IPR017790">
    <property type="entry name" value="Penicillin-binding_protein_2"/>
</dbReference>
<dbReference type="InterPro" id="IPR012338">
    <property type="entry name" value="Beta-lactam/transpept-like"/>
</dbReference>
<name>C6RG47_9BACT</name>
<dbReference type="NCBIfam" id="TIGR03423">
    <property type="entry name" value="pbp2_mrdA"/>
    <property type="match status" value="1"/>
</dbReference>
<dbReference type="InterPro" id="IPR005311">
    <property type="entry name" value="PBP_dimer"/>
</dbReference>
<evidence type="ECO:0000256" key="4">
    <source>
        <dbReference type="ARBA" id="ARBA00022519"/>
    </source>
</evidence>
<proteinExistence type="predicted"/>
<evidence type="ECO:0000259" key="15">
    <source>
        <dbReference type="Pfam" id="PF03717"/>
    </source>
</evidence>
<keyword evidence="7" id="KW-0812">Transmembrane</keyword>
<evidence type="ECO:0000256" key="3">
    <source>
        <dbReference type="ARBA" id="ARBA00022475"/>
    </source>
</evidence>
<dbReference type="GO" id="GO:0071555">
    <property type="term" value="P:cell wall organization"/>
    <property type="evidence" value="ECO:0007669"/>
    <property type="project" value="UniProtKB-KW"/>
</dbReference>
<evidence type="ECO:0000256" key="13">
    <source>
        <dbReference type="ARBA" id="ARBA00023316"/>
    </source>
</evidence>
<dbReference type="GO" id="GO:0005886">
    <property type="term" value="C:plasma membrane"/>
    <property type="evidence" value="ECO:0007669"/>
    <property type="project" value="UniProtKB-SubCell"/>
</dbReference>
<gene>
    <name evidence="16" type="primary">mrdA</name>
    <name evidence="16" type="ORF">CAMSH0001_2311</name>
</gene>
<dbReference type="GO" id="GO:0071972">
    <property type="term" value="F:peptidoglycan L,D-transpeptidase activity"/>
    <property type="evidence" value="ECO:0007669"/>
    <property type="project" value="TreeGrafter"/>
</dbReference>
<dbReference type="EMBL" id="ACVQ01000018">
    <property type="protein sequence ID" value="EET79742.1"/>
    <property type="molecule type" value="Genomic_DNA"/>
</dbReference>
<keyword evidence="9" id="KW-0133">Cell shape</keyword>
<dbReference type="InterPro" id="IPR036138">
    <property type="entry name" value="PBP_dimer_sf"/>
</dbReference>
<dbReference type="GO" id="GO:0006508">
    <property type="term" value="P:proteolysis"/>
    <property type="evidence" value="ECO:0007669"/>
    <property type="project" value="UniProtKB-KW"/>
</dbReference>
<keyword evidence="10" id="KW-0573">Peptidoglycan synthesis</keyword>
<dbReference type="InterPro" id="IPR050515">
    <property type="entry name" value="Beta-lactam/transpept"/>
</dbReference>
<feature type="domain" description="Penicillin-binding protein transpeptidase" evidence="14">
    <location>
        <begin position="249"/>
        <end position="587"/>
    </location>
</feature>
<dbReference type="Proteomes" id="UP000003107">
    <property type="component" value="Unassembled WGS sequence"/>
</dbReference>
<evidence type="ECO:0000256" key="10">
    <source>
        <dbReference type="ARBA" id="ARBA00022984"/>
    </source>
</evidence>
<keyword evidence="5" id="KW-0121">Carboxypeptidase</keyword>
<keyword evidence="11" id="KW-1133">Transmembrane helix</keyword>
<dbReference type="Gene3D" id="3.40.710.10">
    <property type="entry name" value="DD-peptidase/beta-lactamase superfamily"/>
    <property type="match status" value="1"/>
</dbReference>
<evidence type="ECO:0000256" key="5">
    <source>
        <dbReference type="ARBA" id="ARBA00022645"/>
    </source>
</evidence>
<comment type="subcellular location">
    <subcellularLocation>
        <location evidence="2">Cell membrane</location>
    </subcellularLocation>
    <subcellularLocation>
        <location evidence="1">Membrane</location>
        <topology evidence="1">Single-pass membrane protein</topology>
    </subcellularLocation>
</comment>
<evidence type="ECO:0000256" key="6">
    <source>
        <dbReference type="ARBA" id="ARBA00022670"/>
    </source>
</evidence>
<evidence type="ECO:0000256" key="12">
    <source>
        <dbReference type="ARBA" id="ARBA00023136"/>
    </source>
</evidence>
<dbReference type="AlphaFoldDB" id="C6RG47"/>
<evidence type="ECO:0000256" key="2">
    <source>
        <dbReference type="ARBA" id="ARBA00004236"/>
    </source>
</evidence>
<dbReference type="Pfam" id="PF00905">
    <property type="entry name" value="Transpeptidase"/>
    <property type="match status" value="1"/>
</dbReference>
<evidence type="ECO:0000256" key="9">
    <source>
        <dbReference type="ARBA" id="ARBA00022960"/>
    </source>
</evidence>
<dbReference type="GO" id="GO:0008658">
    <property type="term" value="F:penicillin binding"/>
    <property type="evidence" value="ECO:0007669"/>
    <property type="project" value="InterPro"/>
</dbReference>
<dbReference type="PANTHER" id="PTHR30627:SF2">
    <property type="entry name" value="PEPTIDOGLYCAN D,D-TRANSPEPTIDASE MRDA"/>
    <property type="match status" value="1"/>
</dbReference>
<evidence type="ECO:0000313" key="16">
    <source>
        <dbReference type="EMBL" id="EET79742.1"/>
    </source>
</evidence>
<dbReference type="FunFam" id="3.40.710.10:FF:000024">
    <property type="entry name" value="Penicillin-binding protein 2"/>
    <property type="match status" value="1"/>
</dbReference>
<keyword evidence="17" id="KW-1185">Reference proteome</keyword>
<comment type="caution">
    <text evidence="16">The sequence shown here is derived from an EMBL/GenBank/DDBJ whole genome shotgun (WGS) entry which is preliminary data.</text>
</comment>
<dbReference type="Gene3D" id="3.90.1310.10">
    <property type="entry name" value="Penicillin-binding protein 2a (Domain 2)"/>
    <property type="match status" value="1"/>
</dbReference>
<sequence length="615" mass="69176">MRIVFGIIFSVWVLLLVRVYYLSVKSNDFYEEIAEQNAVKTQYLAPVRGLILDAKGRPMAVNRLGFSVALKPHLSGKRAEILDAELANLQNLFEDLNVTKLKREYIKADSPYNQDFIQIIDFMDYDKMIPRIAELSLRENLEVKPASKRHYPYNNLASHIIGYVGRANQQDVESDPVAKLTNHTGRSGTERFYNSVLQGQEGVRKIKVNALNQEVEEISVSYPQSSDISLTIDLEMQKYIEEIFGDNAGVIIVMDVRDGSILAAGSFPEYDLNPFVTGLSQAKWDELVKSIDHPFTNKLVNGLYPPGSVIKMGVAMAFLDTGKMSRSDGYFCSGSFELGGRNFRCWNVYGHGFMDMNSAIRESCDDYFYKGSLKVGIDAITPVLERLGFGQKSGVDLPNEFVGIVPGREWKMQKYAQPWYQGETLITSIGQGNFLVTPMQVVRYTGILATGKNIVPHFLRSVNGEEVKFEPADDILTPFEKKQLPYIQKAMYEVVNHKKGTAHKYFKEAKLTLAAKTGTAQVVGISQAEKKRMKEEDMEYLRRSHAWVTTYGPYEEPRYAVTVIIEHGGHGGLAAGPLTAKIFNKLLEMGYIDQKYEITSLADTEAAATEKKKKN</sequence>
<dbReference type="STRING" id="553219.CAMSH0001_2311"/>
<evidence type="ECO:0000256" key="11">
    <source>
        <dbReference type="ARBA" id="ARBA00022989"/>
    </source>
</evidence>
<dbReference type="PANTHER" id="PTHR30627">
    <property type="entry name" value="PEPTIDOGLYCAN D,D-TRANSPEPTIDASE"/>
    <property type="match status" value="1"/>
</dbReference>
<keyword evidence="3" id="KW-1003">Cell membrane</keyword>
<reference evidence="16 17" key="1">
    <citation type="submission" date="2009-07" db="EMBL/GenBank/DDBJ databases">
        <authorList>
            <person name="Madupu R."/>
            <person name="Sebastian Y."/>
            <person name="Durkin A.S."/>
            <person name="Torralba M."/>
            <person name="Methe B."/>
            <person name="Sutton G.G."/>
            <person name="Strausberg R.L."/>
            <person name="Nelson K.E."/>
        </authorList>
    </citation>
    <scope>NUCLEOTIDE SEQUENCE [LARGE SCALE GENOMIC DNA]</scope>
    <source>
        <strain evidence="16 17">RM3277</strain>
    </source>
</reference>
<evidence type="ECO:0000256" key="1">
    <source>
        <dbReference type="ARBA" id="ARBA00004167"/>
    </source>
</evidence>
<dbReference type="SUPFAM" id="SSF56601">
    <property type="entry name" value="beta-lactamase/transpeptidase-like"/>
    <property type="match status" value="1"/>
</dbReference>
<keyword evidence="6" id="KW-0645">Protease</keyword>
<dbReference type="eggNOG" id="COG0768">
    <property type="taxonomic scope" value="Bacteria"/>
</dbReference>
<dbReference type="GO" id="GO:0009002">
    <property type="term" value="F:serine-type D-Ala-D-Ala carboxypeptidase activity"/>
    <property type="evidence" value="ECO:0007669"/>
    <property type="project" value="InterPro"/>
</dbReference>
<dbReference type="GO" id="GO:0009252">
    <property type="term" value="P:peptidoglycan biosynthetic process"/>
    <property type="evidence" value="ECO:0007669"/>
    <property type="project" value="UniProtKB-KW"/>
</dbReference>
<organism evidence="16 17">
    <name type="scientific">Campylobacter showae RM3277</name>
    <dbReference type="NCBI Taxonomy" id="553219"/>
    <lineage>
        <taxon>Bacteria</taxon>
        <taxon>Pseudomonadati</taxon>
        <taxon>Campylobacterota</taxon>
        <taxon>Epsilonproteobacteria</taxon>
        <taxon>Campylobacterales</taxon>
        <taxon>Campylobacteraceae</taxon>
        <taxon>Campylobacter</taxon>
    </lineage>
</organism>
<keyword evidence="8" id="KW-0378">Hydrolase</keyword>
<evidence type="ECO:0000313" key="17">
    <source>
        <dbReference type="Proteomes" id="UP000003107"/>
    </source>
</evidence>
<keyword evidence="12" id="KW-0472">Membrane</keyword>
<accession>C6RG47</accession>
<dbReference type="SUPFAM" id="SSF56519">
    <property type="entry name" value="Penicillin binding protein dimerisation domain"/>
    <property type="match status" value="1"/>
</dbReference>
<dbReference type="InterPro" id="IPR001460">
    <property type="entry name" value="PCN-bd_Tpept"/>
</dbReference>
<dbReference type="GO" id="GO:0008360">
    <property type="term" value="P:regulation of cell shape"/>
    <property type="evidence" value="ECO:0007669"/>
    <property type="project" value="UniProtKB-KW"/>
</dbReference>
<feature type="domain" description="Penicillin-binding protein dimerisation" evidence="15">
    <location>
        <begin position="45"/>
        <end position="218"/>
    </location>
</feature>
<keyword evidence="13" id="KW-0961">Cell wall biogenesis/degradation</keyword>
<evidence type="ECO:0000259" key="14">
    <source>
        <dbReference type="Pfam" id="PF00905"/>
    </source>
</evidence>
<evidence type="ECO:0000256" key="8">
    <source>
        <dbReference type="ARBA" id="ARBA00022801"/>
    </source>
</evidence>
<evidence type="ECO:0000256" key="7">
    <source>
        <dbReference type="ARBA" id="ARBA00022692"/>
    </source>
</evidence>
<dbReference type="Pfam" id="PF03717">
    <property type="entry name" value="PBP_dimer"/>
    <property type="match status" value="1"/>
</dbReference>
<protein>
    <submittedName>
        <fullName evidence="16">Penicillin-binding protein 2</fullName>
    </submittedName>
</protein>
<dbReference type="Gene3D" id="3.30.1390.30">
    <property type="entry name" value="Penicillin-binding protein 2a, domain 3"/>
    <property type="match status" value="1"/>
</dbReference>